<keyword evidence="3" id="KW-1185">Reference proteome</keyword>
<sequence>MSESLAILLPERTLTLAGKEVVVHEYTLAEQLKYRAPLKAISDGFKALMLNSSEAEVSLDALYDLMGQLANEVIQAVAVSCGESVEWVSALTGEDSDALLMVWWGVNAAFFTRSAVREKMIEMAKAQQARLIGQASSPVLSPTDTTTVHSPITQPDN</sequence>
<reference evidence="2 3" key="1">
    <citation type="submission" date="2016-03" db="EMBL/GenBank/DDBJ databases">
        <title>Genome sequence of Providencia stuartii strain, isolated from the salivary glands of larval Lucilia sericata.</title>
        <authorList>
            <person name="Yuan Y."/>
            <person name="Zhang Y."/>
            <person name="Fu S."/>
            <person name="Crippen T.L."/>
            <person name="Visi D."/>
            <person name="Benbow M.E."/>
            <person name="Allen M."/>
            <person name="Tomberlin J.K."/>
            <person name="Sze S.-H."/>
            <person name="Tarone A.M."/>
        </authorList>
    </citation>
    <scope>NUCLEOTIDE SEQUENCE [LARGE SCALE GENOMIC DNA]</scope>
    <source>
        <strain evidence="2 3">Crippen</strain>
    </source>
</reference>
<dbReference type="InterPro" id="IPR046583">
    <property type="entry name" value="DUF6631"/>
</dbReference>
<feature type="region of interest" description="Disordered" evidence="1">
    <location>
        <begin position="137"/>
        <end position="157"/>
    </location>
</feature>
<dbReference type="EMBL" id="LVIE01000001">
    <property type="protein sequence ID" value="OHT25815.1"/>
    <property type="molecule type" value="Genomic_DNA"/>
</dbReference>
<name>A0A1S1HU74_PROST</name>
<comment type="caution">
    <text evidence="2">The sequence shown here is derived from an EMBL/GenBank/DDBJ whole genome shotgun (WGS) entry which is preliminary data.</text>
</comment>
<proteinExistence type="predicted"/>
<dbReference type="Proteomes" id="UP000179588">
    <property type="component" value="Unassembled WGS sequence"/>
</dbReference>
<evidence type="ECO:0000313" key="3">
    <source>
        <dbReference type="Proteomes" id="UP000179588"/>
    </source>
</evidence>
<dbReference type="AlphaFoldDB" id="A0A1S1HU74"/>
<gene>
    <name evidence="2" type="ORF">A3Q29_00150</name>
</gene>
<dbReference type="Pfam" id="PF20336">
    <property type="entry name" value="DUF6631"/>
    <property type="match status" value="1"/>
</dbReference>
<evidence type="ECO:0000256" key="1">
    <source>
        <dbReference type="SAM" id="MobiDB-lite"/>
    </source>
</evidence>
<protein>
    <submittedName>
        <fullName evidence="2">Uncharacterized protein</fullName>
    </submittedName>
</protein>
<evidence type="ECO:0000313" key="2">
    <source>
        <dbReference type="EMBL" id="OHT25815.1"/>
    </source>
</evidence>
<organism evidence="2 3">
    <name type="scientific">Providencia stuartii</name>
    <dbReference type="NCBI Taxonomy" id="588"/>
    <lineage>
        <taxon>Bacteria</taxon>
        <taxon>Pseudomonadati</taxon>
        <taxon>Pseudomonadota</taxon>
        <taxon>Gammaproteobacteria</taxon>
        <taxon>Enterobacterales</taxon>
        <taxon>Morganellaceae</taxon>
        <taxon>Providencia</taxon>
    </lineage>
</organism>
<accession>A0A1S1HU74</accession>